<protein>
    <submittedName>
        <fullName evidence="3">Lipid-binding serum glycoprotein N-terminal domain-containing protein</fullName>
    </submittedName>
</protein>
<organism evidence="2 3">
    <name type="scientific">Romanomermis culicivorax</name>
    <name type="common">Nematode worm</name>
    <dbReference type="NCBI Taxonomy" id="13658"/>
    <lineage>
        <taxon>Eukaryota</taxon>
        <taxon>Metazoa</taxon>
        <taxon>Ecdysozoa</taxon>
        <taxon>Nematoda</taxon>
        <taxon>Enoplea</taxon>
        <taxon>Dorylaimia</taxon>
        <taxon>Mermithida</taxon>
        <taxon>Mermithoidea</taxon>
        <taxon>Mermithidae</taxon>
        <taxon>Romanomermis</taxon>
    </lineage>
</organism>
<feature type="chain" id="PRO_5037686935" evidence="1">
    <location>
        <begin position="23"/>
        <end position="512"/>
    </location>
</feature>
<name>A0A915IV63_ROMCU</name>
<evidence type="ECO:0000313" key="3">
    <source>
        <dbReference type="WBParaSite" id="nRc.2.0.1.t17953-RA"/>
    </source>
</evidence>
<evidence type="ECO:0000313" key="2">
    <source>
        <dbReference type="Proteomes" id="UP000887565"/>
    </source>
</evidence>
<proteinExistence type="predicted"/>
<keyword evidence="1" id="KW-0732">Signal</keyword>
<dbReference type="WBParaSite" id="nRc.2.0.1.t17953-RA">
    <property type="protein sequence ID" value="nRc.2.0.1.t17953-RA"/>
    <property type="gene ID" value="nRc.2.0.1.g17953"/>
</dbReference>
<dbReference type="SUPFAM" id="SSF55394">
    <property type="entry name" value="Bactericidal permeability-increasing protein, BPI"/>
    <property type="match status" value="1"/>
</dbReference>
<sequence length="512" mass="59612">MRFLFLLLFFFLLYFLFDATLSTDHPNFLIYVPERSVRIIGENLQEFLNGKLCEYANFEGNDSATQTKVNNLRISILNPELESVKISGVRFEKNKLILEIPPLKAKGHWSYEVDALIKIKDRGQAEAEIGQGYINISRIRKNINQSSTASSKSDFDESSFICSTNVEILSLKFSGARAFLYSMLKPLFNRVIKREIDRSICRRLILILIDYLSDKLRLLENEYFLRLTDDEDREFEKIISLHYDLGDFSPDFDENLLTLKAFGHVEDSGKKFEDAKNGHIENQIVISSRLLKDNAYILHYAMEKQFLISFFEKMLTIIWCVGQKYKLDQMDVKEITGDQNFIQFDDKFDIVIDFPKKSIDISFSNRGQIILLKFRLNIAFYGVNRQNHSILLSSSGLILDYGLSLSMHKNLTLFFKPFKLFKYRFLRQSIADQQKNFDRFDERILKYVEENIISEFFDLIGKNVGLKMMQVLPPNVNMPTHGNFEFDHDTLIYIDGVPTLGYRVSPSYAKDG</sequence>
<dbReference type="InterPro" id="IPR017943">
    <property type="entry name" value="Bactericidal_perm-incr_a/b_dom"/>
</dbReference>
<feature type="signal peptide" evidence="1">
    <location>
        <begin position="1"/>
        <end position="22"/>
    </location>
</feature>
<dbReference type="Proteomes" id="UP000887565">
    <property type="component" value="Unplaced"/>
</dbReference>
<dbReference type="GO" id="GO:0008289">
    <property type="term" value="F:lipid binding"/>
    <property type="evidence" value="ECO:0007669"/>
    <property type="project" value="InterPro"/>
</dbReference>
<dbReference type="AlphaFoldDB" id="A0A915IV63"/>
<reference evidence="3" key="1">
    <citation type="submission" date="2022-11" db="UniProtKB">
        <authorList>
            <consortium name="WormBaseParasite"/>
        </authorList>
    </citation>
    <scope>IDENTIFICATION</scope>
</reference>
<accession>A0A915IV63</accession>
<evidence type="ECO:0000256" key="1">
    <source>
        <dbReference type="SAM" id="SignalP"/>
    </source>
</evidence>
<keyword evidence="2" id="KW-1185">Reference proteome</keyword>
<dbReference type="Gene3D" id="3.15.10.10">
    <property type="entry name" value="Bactericidal permeability-increasing protein, domain 1"/>
    <property type="match status" value="1"/>
</dbReference>